<gene>
    <name evidence="4" type="ORF">ABXS69_10225</name>
</gene>
<evidence type="ECO:0000256" key="1">
    <source>
        <dbReference type="SAM" id="MobiDB-lite"/>
    </source>
</evidence>
<feature type="region of interest" description="Disordered" evidence="1">
    <location>
        <begin position="1"/>
        <end position="29"/>
    </location>
</feature>
<evidence type="ECO:0000313" key="4">
    <source>
        <dbReference type="EMBL" id="XCP82298.1"/>
    </source>
</evidence>
<dbReference type="RefSeq" id="WP_366180543.1">
    <property type="nucleotide sequence ID" value="NZ_CP159989.1"/>
</dbReference>
<dbReference type="InterPro" id="IPR012336">
    <property type="entry name" value="Thioredoxin-like_fold"/>
</dbReference>
<protein>
    <submittedName>
        <fullName evidence="4">Thioredoxin domain-containing protein</fullName>
    </submittedName>
</protein>
<evidence type="ECO:0000256" key="2">
    <source>
        <dbReference type="SAM" id="Phobius"/>
    </source>
</evidence>
<feature type="compositionally biased region" description="Low complexity" evidence="1">
    <location>
        <begin position="270"/>
        <end position="288"/>
    </location>
</feature>
<name>A0AAU8N5L9_9ACTO</name>
<keyword evidence="2" id="KW-0472">Membrane</keyword>
<proteinExistence type="predicted"/>
<dbReference type="Pfam" id="PF13462">
    <property type="entry name" value="Thioredoxin_4"/>
    <property type="match status" value="1"/>
</dbReference>
<feature type="compositionally biased region" description="Basic and acidic residues" evidence="1">
    <location>
        <begin position="7"/>
        <end position="29"/>
    </location>
</feature>
<keyword evidence="2" id="KW-1133">Transmembrane helix</keyword>
<evidence type="ECO:0000259" key="3">
    <source>
        <dbReference type="Pfam" id="PF13462"/>
    </source>
</evidence>
<dbReference type="AlphaFoldDB" id="A0AAU8N5L9"/>
<dbReference type="EMBL" id="CP159989">
    <property type="protein sequence ID" value="XCP82298.1"/>
    <property type="molecule type" value="Genomic_DNA"/>
</dbReference>
<keyword evidence="2" id="KW-0812">Transmembrane</keyword>
<dbReference type="SUPFAM" id="SSF52833">
    <property type="entry name" value="Thioredoxin-like"/>
    <property type="match status" value="1"/>
</dbReference>
<feature type="domain" description="Thioredoxin-like fold" evidence="3">
    <location>
        <begin position="87"/>
        <end position="250"/>
    </location>
</feature>
<feature type="region of interest" description="Disordered" evidence="1">
    <location>
        <begin position="266"/>
        <end position="303"/>
    </location>
</feature>
<feature type="transmembrane region" description="Helical" evidence="2">
    <location>
        <begin position="41"/>
        <end position="60"/>
    </location>
</feature>
<dbReference type="Gene3D" id="3.40.30.10">
    <property type="entry name" value="Glutaredoxin"/>
    <property type="match status" value="1"/>
</dbReference>
<reference evidence="4" key="1">
    <citation type="submission" date="2024-05" db="EMBL/GenBank/DDBJ databases">
        <title>Draft genome assemblies of 36 bacteria isolated from hibernating arctic ground squirrels.</title>
        <authorList>
            <person name="McKee H."/>
            <person name="Mullen L."/>
            <person name="Drown D.M."/>
            <person name="Duddleston K.N."/>
        </authorList>
    </citation>
    <scope>NUCLEOTIDE SEQUENCE</scope>
    <source>
        <strain evidence="4">AR004</strain>
    </source>
</reference>
<dbReference type="InterPro" id="IPR036249">
    <property type="entry name" value="Thioredoxin-like_sf"/>
</dbReference>
<organism evidence="4">
    <name type="scientific">Actinomyces timonensis</name>
    <dbReference type="NCBI Taxonomy" id="1288391"/>
    <lineage>
        <taxon>Bacteria</taxon>
        <taxon>Bacillati</taxon>
        <taxon>Actinomycetota</taxon>
        <taxon>Actinomycetes</taxon>
        <taxon>Actinomycetales</taxon>
        <taxon>Actinomycetaceae</taxon>
        <taxon>Actinomyces</taxon>
    </lineage>
</organism>
<accession>A0AAU8N5L9</accession>
<sequence length="303" mass="32251">MASSDPRPTKAERREAARAKAQTLREEQARKARRATLTRRALIGAGAVAIVGGVGGTIWYSRSAEEAKKNSKLPSGVRDDGSWTYGADLAVGSSNADAPVLDVYFDYSCHFCANFEVEHSEEMKKLAADGKITLALHPAQFLKQDWTNLAYHAMGAVLDNEPAKAFDYHDALLAHFGTAFSKKDVGLLTKDAINDLASQAGLSSDTRSVIKKAVRSSGYQKWIDVSTKAFNDGGFRGTPTIVYDGKQVDLSLLQAKNSLVDYINGQQSSAAPATPAETPATPAETPAASDGPTPEEGAETPGS</sequence>